<proteinExistence type="predicted"/>
<reference evidence="1 2" key="1">
    <citation type="submission" date="2014-04" db="EMBL/GenBank/DDBJ databases">
        <authorList>
            <consortium name="DOE Joint Genome Institute"/>
            <person name="Kuo A."/>
            <person name="Kohler A."/>
            <person name="Costa M.D."/>
            <person name="Nagy L.G."/>
            <person name="Floudas D."/>
            <person name="Copeland A."/>
            <person name="Barry K.W."/>
            <person name="Cichocki N."/>
            <person name="Veneault-Fourrey C."/>
            <person name="LaButti K."/>
            <person name="Lindquist E.A."/>
            <person name="Lipzen A."/>
            <person name="Lundell T."/>
            <person name="Morin E."/>
            <person name="Murat C."/>
            <person name="Sun H."/>
            <person name="Tunlid A."/>
            <person name="Henrissat B."/>
            <person name="Grigoriev I.V."/>
            <person name="Hibbett D.S."/>
            <person name="Martin F."/>
            <person name="Nordberg H.P."/>
            <person name="Cantor M.N."/>
            <person name="Hua S.X."/>
        </authorList>
    </citation>
    <scope>NUCLEOTIDE SEQUENCE [LARGE SCALE GENOMIC DNA]</scope>
    <source>
        <strain evidence="1 2">Marx 270</strain>
    </source>
</reference>
<dbReference type="HOGENOM" id="CLU_3033386_0_0_1"/>
<evidence type="ECO:0000313" key="2">
    <source>
        <dbReference type="Proteomes" id="UP000054217"/>
    </source>
</evidence>
<dbReference type="InParanoid" id="A0A0C3IS11"/>
<accession>A0A0C3IS11</accession>
<sequence length="55" mass="6376">MHQQRREKWETITATSGMERLDCTDDTKNAPCGEKIFVDLGRKRVRTKAVHFGRA</sequence>
<evidence type="ECO:0000313" key="1">
    <source>
        <dbReference type="EMBL" id="KIN99702.1"/>
    </source>
</evidence>
<gene>
    <name evidence="1" type="ORF">M404DRAFT_1004423</name>
</gene>
<reference evidence="2" key="2">
    <citation type="submission" date="2015-01" db="EMBL/GenBank/DDBJ databases">
        <title>Evolutionary Origins and Diversification of the Mycorrhizal Mutualists.</title>
        <authorList>
            <consortium name="DOE Joint Genome Institute"/>
            <consortium name="Mycorrhizal Genomics Consortium"/>
            <person name="Kohler A."/>
            <person name="Kuo A."/>
            <person name="Nagy L.G."/>
            <person name="Floudas D."/>
            <person name="Copeland A."/>
            <person name="Barry K.W."/>
            <person name="Cichocki N."/>
            <person name="Veneault-Fourrey C."/>
            <person name="LaButti K."/>
            <person name="Lindquist E.A."/>
            <person name="Lipzen A."/>
            <person name="Lundell T."/>
            <person name="Morin E."/>
            <person name="Murat C."/>
            <person name="Riley R."/>
            <person name="Ohm R."/>
            <person name="Sun H."/>
            <person name="Tunlid A."/>
            <person name="Henrissat B."/>
            <person name="Grigoriev I.V."/>
            <person name="Hibbett D.S."/>
            <person name="Martin F."/>
        </authorList>
    </citation>
    <scope>NUCLEOTIDE SEQUENCE [LARGE SCALE GENOMIC DNA]</scope>
    <source>
        <strain evidence="2">Marx 270</strain>
    </source>
</reference>
<dbReference type="EMBL" id="KN832002">
    <property type="protein sequence ID" value="KIN99702.1"/>
    <property type="molecule type" value="Genomic_DNA"/>
</dbReference>
<dbReference type="Proteomes" id="UP000054217">
    <property type="component" value="Unassembled WGS sequence"/>
</dbReference>
<protein>
    <submittedName>
        <fullName evidence="1">Uncharacterized protein</fullName>
    </submittedName>
</protein>
<name>A0A0C3IS11_PISTI</name>
<organism evidence="1 2">
    <name type="scientific">Pisolithus tinctorius Marx 270</name>
    <dbReference type="NCBI Taxonomy" id="870435"/>
    <lineage>
        <taxon>Eukaryota</taxon>
        <taxon>Fungi</taxon>
        <taxon>Dikarya</taxon>
        <taxon>Basidiomycota</taxon>
        <taxon>Agaricomycotina</taxon>
        <taxon>Agaricomycetes</taxon>
        <taxon>Agaricomycetidae</taxon>
        <taxon>Boletales</taxon>
        <taxon>Sclerodermatineae</taxon>
        <taxon>Pisolithaceae</taxon>
        <taxon>Pisolithus</taxon>
    </lineage>
</organism>
<dbReference type="AlphaFoldDB" id="A0A0C3IS11"/>
<keyword evidence="2" id="KW-1185">Reference proteome</keyword>